<comment type="subcellular location">
    <subcellularLocation>
        <location evidence="1">Nucleus</location>
    </subcellularLocation>
</comment>
<dbReference type="SUPFAM" id="SSF57701">
    <property type="entry name" value="Zn2/Cys6 DNA-binding domain"/>
    <property type="match status" value="2"/>
</dbReference>
<keyword evidence="10" id="KW-1185">Reference proteome</keyword>
<dbReference type="PROSITE" id="PS50048">
    <property type="entry name" value="ZN2_CY6_FUNGAL_2"/>
    <property type="match status" value="2"/>
</dbReference>
<dbReference type="PROSITE" id="PS00463">
    <property type="entry name" value="ZN2_CY6_FUNGAL_1"/>
    <property type="match status" value="2"/>
</dbReference>
<evidence type="ECO:0000256" key="4">
    <source>
        <dbReference type="ARBA" id="ARBA00023163"/>
    </source>
</evidence>
<dbReference type="Proteomes" id="UP000827549">
    <property type="component" value="Chromosome 5"/>
</dbReference>
<keyword evidence="2" id="KW-0479">Metal-binding</keyword>
<dbReference type="GO" id="GO:0008270">
    <property type="term" value="F:zinc ion binding"/>
    <property type="evidence" value="ECO:0007669"/>
    <property type="project" value="InterPro"/>
</dbReference>
<accession>A0AAF0YEW6</accession>
<feature type="region of interest" description="Disordered" evidence="7">
    <location>
        <begin position="136"/>
        <end position="216"/>
    </location>
</feature>
<dbReference type="SMART" id="SM00066">
    <property type="entry name" value="GAL4"/>
    <property type="match status" value="2"/>
</dbReference>
<evidence type="ECO:0000256" key="5">
    <source>
        <dbReference type="ARBA" id="ARBA00023242"/>
    </source>
</evidence>
<sequence>MMRTFNFVSHHRQPIASSSAMEYPPPPPPPPPPPGAAEASSSSSSGVKRTRLGCLTCRKRRVKCDETKPTCNACRRLQKECTWQDAHAPSTRRLPRRPNATACEACRSRKLKCEGDPRNGACSRCEGAGLDCEWAASGSGSGRARPYDRPESERSVGHEFGGPPPGQPQPQSSAPSAQPSGPSPAQAYTPHPTHSSHHSHRSAPGGSVPSLVQEPSTAMADTEALVDRYFDSVHHFGFLSFIHQLRFKRLLAAGKAPRDLTMAMLANTLRFACDPTPENLARSDQLIDTVIHTLVPKALQGFGAVQLMTTILTHTCEVNRNNFASSWILTAISARMMQMMSLQTFDRTFPDDLSGAPLSPLLSREALRRLAWAVFYQDSMADGGNYGFQLIDVLAYRVQLPCNEQSFLGNDDVQTEPLYPRPHEKNPGVLGISGHLIRAAHLRRRALHLAFRVQNREAGVEELEREAMAMESQITEFVNTLPARYHFTADNTYLHHKRLPSYMVLHLLRHNLYIILGRAKLMLYKLDPRLEGLLPGVRKERVSHALPIAGIIEEGLKYNQPLDPHTAIQAYVALEILLFEPRRLAATDPTVNPRADNLMAAIPPLLQVIREIGRRSDMMRLLHVEAVHRMLRCDLLSLLTSYDLEAFSAEYRMVGTDEAEFNFRDFRFAKMERQRRGVADPRSTSSMQPESLLEYPDADTVSAHNPPSPRRGSASSQTHSQSHRREPQDPRDAVPGLVELQFLENFAAPPQGGLNPWLHSLDPVAGVQAGDLSWLLGPANDQSTWNTADPEFWNALVPGPVGPGQSFGAGGFQM</sequence>
<name>A0AAF0YEW6_9TREE</name>
<dbReference type="Gene3D" id="4.10.240.10">
    <property type="entry name" value="Zn(2)-C6 fungal-type DNA-binding domain"/>
    <property type="match status" value="2"/>
</dbReference>
<reference evidence="9" key="1">
    <citation type="submission" date="2023-10" db="EMBL/GenBank/DDBJ databases">
        <authorList>
            <person name="Noh H."/>
        </authorList>
    </citation>
    <scope>NUCLEOTIDE SEQUENCE</scope>
    <source>
        <strain evidence="9">DUCC4014</strain>
    </source>
</reference>
<gene>
    <name evidence="9" type="primary">CZF1_1</name>
    <name evidence="9" type="ORF">LOC62_05G007179</name>
</gene>
<feature type="compositionally biased region" description="Basic and acidic residues" evidence="7">
    <location>
        <begin position="723"/>
        <end position="732"/>
    </location>
</feature>
<evidence type="ECO:0000256" key="1">
    <source>
        <dbReference type="ARBA" id="ARBA00004123"/>
    </source>
</evidence>
<keyword evidence="5" id="KW-0539">Nucleus</keyword>
<evidence type="ECO:0000313" key="9">
    <source>
        <dbReference type="EMBL" id="WOO83659.1"/>
    </source>
</evidence>
<dbReference type="EMBL" id="CP086718">
    <property type="protein sequence ID" value="WOO83659.1"/>
    <property type="molecule type" value="Genomic_DNA"/>
</dbReference>
<evidence type="ECO:0000256" key="6">
    <source>
        <dbReference type="SAM" id="Coils"/>
    </source>
</evidence>
<dbReference type="PANTHER" id="PTHR47338">
    <property type="entry name" value="ZN(II)2CYS6 TRANSCRIPTION FACTOR (EUROFUNG)-RELATED"/>
    <property type="match status" value="1"/>
</dbReference>
<dbReference type="InterPro" id="IPR050815">
    <property type="entry name" value="TF_fung"/>
</dbReference>
<feature type="region of interest" description="Disordered" evidence="7">
    <location>
        <begin position="1"/>
        <end position="49"/>
    </location>
</feature>
<feature type="coiled-coil region" evidence="6">
    <location>
        <begin position="453"/>
        <end position="480"/>
    </location>
</feature>
<keyword evidence="3" id="KW-0805">Transcription regulation</keyword>
<proteinExistence type="predicted"/>
<protein>
    <submittedName>
        <fullName evidence="9">Zinc finger protein 1</fullName>
    </submittedName>
</protein>
<feature type="domain" description="Zn(2)-C6 fungal-type" evidence="8">
    <location>
        <begin position="102"/>
        <end position="134"/>
    </location>
</feature>
<dbReference type="InterPro" id="IPR036864">
    <property type="entry name" value="Zn2-C6_fun-type_DNA-bd_sf"/>
</dbReference>
<feature type="region of interest" description="Disordered" evidence="7">
    <location>
        <begin position="698"/>
        <end position="732"/>
    </location>
</feature>
<evidence type="ECO:0000256" key="2">
    <source>
        <dbReference type="ARBA" id="ARBA00022723"/>
    </source>
</evidence>
<organism evidence="9 10">
    <name type="scientific">Vanrija pseudolonga</name>
    <dbReference type="NCBI Taxonomy" id="143232"/>
    <lineage>
        <taxon>Eukaryota</taxon>
        <taxon>Fungi</taxon>
        <taxon>Dikarya</taxon>
        <taxon>Basidiomycota</taxon>
        <taxon>Agaricomycotina</taxon>
        <taxon>Tremellomycetes</taxon>
        <taxon>Trichosporonales</taxon>
        <taxon>Trichosporonaceae</taxon>
        <taxon>Vanrija</taxon>
    </lineage>
</organism>
<dbReference type="CDD" id="cd00067">
    <property type="entry name" value="GAL4"/>
    <property type="match status" value="2"/>
</dbReference>
<evidence type="ECO:0000256" key="7">
    <source>
        <dbReference type="SAM" id="MobiDB-lite"/>
    </source>
</evidence>
<feature type="compositionally biased region" description="Low complexity" evidence="7">
    <location>
        <begin position="169"/>
        <end position="193"/>
    </location>
</feature>
<dbReference type="PANTHER" id="PTHR47338:SF7">
    <property type="entry name" value="ZN(II)2CYS6 TRANSCRIPTION FACTOR (EUROFUNG)"/>
    <property type="match status" value="1"/>
</dbReference>
<feature type="compositionally biased region" description="Basic and acidic residues" evidence="7">
    <location>
        <begin position="145"/>
        <end position="157"/>
    </location>
</feature>
<dbReference type="AlphaFoldDB" id="A0AAF0YEW6"/>
<dbReference type="GO" id="GO:0000981">
    <property type="term" value="F:DNA-binding transcription factor activity, RNA polymerase II-specific"/>
    <property type="evidence" value="ECO:0007669"/>
    <property type="project" value="InterPro"/>
</dbReference>
<evidence type="ECO:0000313" key="10">
    <source>
        <dbReference type="Proteomes" id="UP000827549"/>
    </source>
</evidence>
<dbReference type="Pfam" id="PF00172">
    <property type="entry name" value="Zn_clus"/>
    <property type="match status" value="2"/>
</dbReference>
<evidence type="ECO:0000259" key="8">
    <source>
        <dbReference type="PROSITE" id="PS50048"/>
    </source>
</evidence>
<dbReference type="GO" id="GO:0005634">
    <property type="term" value="C:nucleus"/>
    <property type="evidence" value="ECO:0007669"/>
    <property type="project" value="UniProtKB-SubCell"/>
</dbReference>
<keyword evidence="6" id="KW-0175">Coiled coil</keyword>
<feature type="domain" description="Zn(2)-C6 fungal-type" evidence="8">
    <location>
        <begin position="53"/>
        <end position="83"/>
    </location>
</feature>
<dbReference type="InterPro" id="IPR001138">
    <property type="entry name" value="Zn2Cys6_DnaBD"/>
</dbReference>
<evidence type="ECO:0000256" key="3">
    <source>
        <dbReference type="ARBA" id="ARBA00023015"/>
    </source>
</evidence>
<keyword evidence="4" id="KW-0804">Transcription</keyword>
<dbReference type="RefSeq" id="XP_062629685.1">
    <property type="nucleotide sequence ID" value="XM_062773701.1"/>
</dbReference>
<feature type="compositionally biased region" description="Pro residues" evidence="7">
    <location>
        <begin position="23"/>
        <end position="35"/>
    </location>
</feature>
<dbReference type="SUPFAM" id="SSF101447">
    <property type="entry name" value="Formin homology 2 domain (FH2 domain)"/>
    <property type="match status" value="1"/>
</dbReference>
<feature type="compositionally biased region" description="Low complexity" evidence="7">
    <location>
        <begin position="36"/>
        <end position="45"/>
    </location>
</feature>
<dbReference type="GeneID" id="87810353"/>
<dbReference type="CDD" id="cd12148">
    <property type="entry name" value="fungal_TF_MHR"/>
    <property type="match status" value="1"/>
</dbReference>